<keyword evidence="5" id="KW-0747">Spliceosome</keyword>
<dbReference type="Pfam" id="PF08799">
    <property type="entry name" value="PRP4"/>
    <property type="match status" value="1"/>
</dbReference>
<dbReference type="Pfam" id="PF02840">
    <property type="entry name" value="Prp18"/>
    <property type="match status" value="1"/>
</dbReference>
<keyword evidence="6" id="KW-0677">Repeat</keyword>
<proteinExistence type="inferred from homology"/>
<sequence length="682" mass="78725">MDFLKTMKEEMERKRKFIAEFEVKAGGKKFIRGADVVAKHEEEYREKQKLKQRTKDDSVEEGTSAAGSSGEGEAHFEDSVTDEIPMSEVRKRLRDRGQPICLFGEDESHIRARLLKLEIEQPDMKEGWKNELQSAMRDVDEELVKEVIEGSSDDPNKHDVDLSSSFNDNWEKIEEQATLLGIGNDPHRDCDIILSFFNYLITRWGKELNRRDDEEKKSPAGKLQASIHKQTVMNLKPLLNSLENHSCNNDIRHHLTNICRLLIIDRNYILANNAYMTMAIGNAPWPVGVTRSGIHQRPGSAKAYVSNIAHVLNDETQRNLICLVILLLLCTLDLVTWLNMLKMAEGEVEDADMGEGEMNEEELEDLDEKISEVKKKLTKNTNDIHLNEELISLLRRNGDLEEAAEAREKMAAQAPLSTKLWIEWIQDERSAGAERTRMEELFERAIFDSNSLEIWMELVQWACGIDPKFAREKFEEAVSAIGLRVDVGAMIWQSYLCFEEALLGGDTSNEKQMKTVKSLYKRALRIPNVDLADTWKSYLEFAGENIDEEIQAAHDASTNAMKEFSKYELKLAETDDSIDAFYEYLNFEKEKDDPGRIQSFYDRMLDRHPDDENIWFDYGQWCETKLKIHSITCRVYKRAVRHCPYSCALWQQTLLALERAGIPATEIDEMWVRARETIRYVL</sequence>
<dbReference type="InterPro" id="IPR014906">
    <property type="entry name" value="PRP4-like"/>
</dbReference>
<name>A0A368GF54_ANCCA</name>
<evidence type="ECO:0000256" key="5">
    <source>
        <dbReference type="ARBA" id="ARBA00022728"/>
    </source>
</evidence>
<evidence type="ECO:0000313" key="13">
    <source>
        <dbReference type="EMBL" id="RCN41655.1"/>
    </source>
</evidence>
<dbReference type="Gene3D" id="1.25.40.10">
    <property type="entry name" value="Tetratricopeptide repeat domain"/>
    <property type="match status" value="2"/>
</dbReference>
<feature type="compositionally biased region" description="Basic and acidic residues" evidence="11">
    <location>
        <begin position="42"/>
        <end position="57"/>
    </location>
</feature>
<feature type="region of interest" description="Disordered" evidence="11">
    <location>
        <begin position="42"/>
        <end position="90"/>
    </location>
</feature>
<gene>
    <name evidence="13" type="ORF">ANCCAN_12404</name>
</gene>
<evidence type="ECO:0000256" key="8">
    <source>
        <dbReference type="ARBA" id="ARBA00023242"/>
    </source>
</evidence>
<protein>
    <recommendedName>
        <fullName evidence="3">Pre-mRNA-splicing factor 18</fullName>
    </recommendedName>
    <alternativeName>
        <fullName evidence="9">PRP18 homolog</fullName>
    </alternativeName>
</protein>
<comment type="subcellular location">
    <subcellularLocation>
        <location evidence="1">Nucleus</location>
    </subcellularLocation>
</comment>
<evidence type="ECO:0000259" key="12">
    <source>
        <dbReference type="SMART" id="SM00500"/>
    </source>
</evidence>
<dbReference type="InterPro" id="IPR004098">
    <property type="entry name" value="Prp18"/>
</dbReference>
<evidence type="ECO:0000256" key="4">
    <source>
        <dbReference type="ARBA" id="ARBA00022664"/>
    </source>
</evidence>
<evidence type="ECO:0000256" key="6">
    <source>
        <dbReference type="ARBA" id="ARBA00022737"/>
    </source>
</evidence>
<evidence type="ECO:0000256" key="11">
    <source>
        <dbReference type="SAM" id="MobiDB-lite"/>
    </source>
</evidence>
<evidence type="ECO:0000256" key="10">
    <source>
        <dbReference type="SAM" id="Coils"/>
    </source>
</evidence>
<keyword evidence="8" id="KW-0539">Nucleus</keyword>
<dbReference type="InterPro" id="IPR011990">
    <property type="entry name" value="TPR-like_helical_dom_sf"/>
</dbReference>
<dbReference type="SMART" id="SM00386">
    <property type="entry name" value="HAT"/>
    <property type="match status" value="6"/>
</dbReference>
<evidence type="ECO:0000256" key="2">
    <source>
        <dbReference type="ARBA" id="ARBA00008137"/>
    </source>
</evidence>
<dbReference type="PANTHER" id="PTHR13007">
    <property type="entry name" value="PRE-MRNA SPLICING FACTOR-RELATED"/>
    <property type="match status" value="1"/>
</dbReference>
<dbReference type="SUPFAM" id="SSF48452">
    <property type="entry name" value="TPR-like"/>
    <property type="match status" value="1"/>
</dbReference>
<feature type="domain" description="Pre-mRNA processing factor 4 (PRP4)-like" evidence="12">
    <location>
        <begin position="84"/>
        <end position="134"/>
    </location>
</feature>
<dbReference type="OrthoDB" id="6921389at2759"/>
<dbReference type="STRING" id="29170.A0A368GF54"/>
<dbReference type="Gene3D" id="1.20.940.10">
    <property type="entry name" value="Functional domain of the splicing factor Prp18"/>
    <property type="match status" value="1"/>
</dbReference>
<accession>A0A368GF54</accession>
<evidence type="ECO:0000256" key="3">
    <source>
        <dbReference type="ARBA" id="ARBA00018242"/>
    </source>
</evidence>
<feature type="coiled-coil region" evidence="10">
    <location>
        <begin position="356"/>
        <end position="383"/>
    </location>
</feature>
<dbReference type="SMART" id="SM00500">
    <property type="entry name" value="SFM"/>
    <property type="match status" value="1"/>
</dbReference>
<dbReference type="InterPro" id="IPR036285">
    <property type="entry name" value="PRP4-like_sf"/>
</dbReference>
<dbReference type="GO" id="GO:0046540">
    <property type="term" value="C:U4/U6 x U5 tri-snRNP complex"/>
    <property type="evidence" value="ECO:0007669"/>
    <property type="project" value="TreeGrafter"/>
</dbReference>
<dbReference type="PANTHER" id="PTHR13007:SF19">
    <property type="entry name" value="PRE-MRNA-SPLICING FACTOR 18"/>
    <property type="match status" value="1"/>
</dbReference>
<comment type="similarity">
    <text evidence="2">Belongs to the PRP18 family.</text>
</comment>
<keyword evidence="7" id="KW-0508">mRNA splicing</keyword>
<dbReference type="GO" id="GO:0071021">
    <property type="term" value="C:U2-type post-spliceosomal complex"/>
    <property type="evidence" value="ECO:0007669"/>
    <property type="project" value="TreeGrafter"/>
</dbReference>
<dbReference type="Pfam" id="PF05843">
    <property type="entry name" value="Suf"/>
    <property type="match status" value="1"/>
</dbReference>
<comment type="caution">
    <text evidence="13">The sequence shown here is derived from an EMBL/GenBank/DDBJ whole genome shotgun (WGS) entry which is preliminary data.</text>
</comment>
<evidence type="ECO:0000313" key="14">
    <source>
        <dbReference type="Proteomes" id="UP000252519"/>
    </source>
</evidence>
<dbReference type="GO" id="GO:0000350">
    <property type="term" value="P:generation of catalytic spliceosome for second transesterification step"/>
    <property type="evidence" value="ECO:0007669"/>
    <property type="project" value="TreeGrafter"/>
</dbReference>
<dbReference type="SUPFAM" id="SSF158230">
    <property type="entry name" value="PRP4-like"/>
    <property type="match status" value="1"/>
</dbReference>
<evidence type="ECO:0000256" key="7">
    <source>
        <dbReference type="ARBA" id="ARBA00023187"/>
    </source>
</evidence>
<dbReference type="GO" id="GO:0005682">
    <property type="term" value="C:U5 snRNP"/>
    <property type="evidence" value="ECO:0007669"/>
    <property type="project" value="TreeGrafter"/>
</dbReference>
<dbReference type="Gene3D" id="4.10.280.110">
    <property type="entry name" value="Pre-mRNA processing factor 4 domain"/>
    <property type="match status" value="1"/>
</dbReference>
<evidence type="ECO:0000256" key="9">
    <source>
        <dbReference type="ARBA" id="ARBA00031388"/>
    </source>
</evidence>
<dbReference type="EMBL" id="JOJR01000227">
    <property type="protein sequence ID" value="RCN41655.1"/>
    <property type="molecule type" value="Genomic_DNA"/>
</dbReference>
<organism evidence="13 14">
    <name type="scientific">Ancylostoma caninum</name>
    <name type="common">Dog hookworm</name>
    <dbReference type="NCBI Taxonomy" id="29170"/>
    <lineage>
        <taxon>Eukaryota</taxon>
        <taxon>Metazoa</taxon>
        <taxon>Ecdysozoa</taxon>
        <taxon>Nematoda</taxon>
        <taxon>Chromadorea</taxon>
        <taxon>Rhabditida</taxon>
        <taxon>Rhabditina</taxon>
        <taxon>Rhabditomorpha</taxon>
        <taxon>Strongyloidea</taxon>
        <taxon>Ancylostomatidae</taxon>
        <taxon>Ancylostomatinae</taxon>
        <taxon>Ancylostoma</taxon>
    </lineage>
</organism>
<keyword evidence="4" id="KW-0507">mRNA processing</keyword>
<dbReference type="SUPFAM" id="SSF47938">
    <property type="entry name" value="Functional domain of the splicing factor Prp18"/>
    <property type="match status" value="1"/>
</dbReference>
<evidence type="ECO:0000256" key="1">
    <source>
        <dbReference type="ARBA" id="ARBA00004123"/>
    </source>
</evidence>
<keyword evidence="14" id="KW-1185">Reference proteome</keyword>
<dbReference type="InterPro" id="IPR039979">
    <property type="entry name" value="PRPF18"/>
</dbReference>
<keyword evidence="10" id="KW-0175">Coiled coil</keyword>
<reference evidence="13 14" key="1">
    <citation type="submission" date="2014-10" db="EMBL/GenBank/DDBJ databases">
        <title>Draft genome of the hookworm Ancylostoma caninum.</title>
        <authorList>
            <person name="Mitreva M."/>
        </authorList>
    </citation>
    <scope>NUCLEOTIDE SEQUENCE [LARGE SCALE GENOMIC DNA]</scope>
    <source>
        <strain evidence="13 14">Baltimore</strain>
    </source>
</reference>
<dbReference type="Proteomes" id="UP000252519">
    <property type="component" value="Unassembled WGS sequence"/>
</dbReference>
<dbReference type="AlphaFoldDB" id="A0A368GF54"/>
<dbReference type="InterPro" id="IPR008847">
    <property type="entry name" value="Suf"/>
</dbReference>
<dbReference type="InterPro" id="IPR003107">
    <property type="entry name" value="HAT"/>
</dbReference>